<evidence type="ECO:0000313" key="22">
    <source>
        <dbReference type="Proteomes" id="UP001213681"/>
    </source>
</evidence>
<evidence type="ECO:0000256" key="14">
    <source>
        <dbReference type="ARBA" id="ARBA00023204"/>
    </source>
</evidence>
<accession>A0AAD6BTD4</accession>
<comment type="similarity">
    <text evidence="3">Belongs to the DNA polymerase type-X family.</text>
</comment>
<organism evidence="21 22">
    <name type="scientific">Penicillium daleae</name>
    <dbReference type="NCBI Taxonomy" id="63821"/>
    <lineage>
        <taxon>Eukaryota</taxon>
        <taxon>Fungi</taxon>
        <taxon>Dikarya</taxon>
        <taxon>Ascomycota</taxon>
        <taxon>Pezizomycotina</taxon>
        <taxon>Eurotiomycetes</taxon>
        <taxon>Eurotiomycetidae</taxon>
        <taxon>Eurotiales</taxon>
        <taxon>Aspergillaceae</taxon>
        <taxon>Penicillium</taxon>
    </lineage>
</organism>
<evidence type="ECO:0000256" key="19">
    <source>
        <dbReference type="SAM" id="MobiDB-lite"/>
    </source>
</evidence>
<dbReference type="Gene3D" id="3.40.50.10190">
    <property type="entry name" value="BRCT domain"/>
    <property type="match status" value="1"/>
</dbReference>
<evidence type="ECO:0000256" key="5">
    <source>
        <dbReference type="ARBA" id="ARBA00016513"/>
    </source>
</evidence>
<dbReference type="InterPro" id="IPR037160">
    <property type="entry name" value="DNA_Pol_thumb_sf"/>
</dbReference>
<feature type="region of interest" description="Disordered" evidence="19">
    <location>
        <begin position="37"/>
        <end position="68"/>
    </location>
</feature>
<dbReference type="GeneID" id="81605523"/>
<dbReference type="Pfam" id="PF14791">
    <property type="entry name" value="DNA_pol_B_thumb"/>
    <property type="match status" value="1"/>
</dbReference>
<dbReference type="GO" id="GO:0046872">
    <property type="term" value="F:metal ion binding"/>
    <property type="evidence" value="ECO:0007669"/>
    <property type="project" value="UniProtKB-KW"/>
</dbReference>
<proteinExistence type="inferred from homology"/>
<dbReference type="SUPFAM" id="SSF47802">
    <property type="entry name" value="DNA polymerase beta, N-terminal domain-like"/>
    <property type="match status" value="1"/>
</dbReference>
<reference evidence="21" key="2">
    <citation type="journal article" date="2023" name="IMA Fungus">
        <title>Comparative genomic study of the Penicillium genus elucidates a diverse pangenome and 15 lateral gene transfer events.</title>
        <authorList>
            <person name="Petersen C."/>
            <person name="Sorensen T."/>
            <person name="Nielsen M.R."/>
            <person name="Sondergaard T.E."/>
            <person name="Sorensen J.L."/>
            <person name="Fitzpatrick D.A."/>
            <person name="Frisvad J.C."/>
            <person name="Nielsen K.L."/>
        </authorList>
    </citation>
    <scope>NUCLEOTIDE SEQUENCE</scope>
    <source>
        <strain evidence="21">IBT 16125</strain>
    </source>
</reference>
<dbReference type="InterPro" id="IPR029398">
    <property type="entry name" value="PolB_thumb"/>
</dbReference>
<comment type="caution">
    <text evidence="21">The sequence shown here is derived from an EMBL/GenBank/DDBJ whole genome shotgun (WGS) entry which is preliminary data.</text>
</comment>
<keyword evidence="9" id="KW-0235">DNA replication</keyword>
<evidence type="ECO:0000256" key="6">
    <source>
        <dbReference type="ARBA" id="ARBA00022634"/>
    </source>
</evidence>
<dbReference type="GO" id="GO:0005634">
    <property type="term" value="C:nucleus"/>
    <property type="evidence" value="ECO:0007669"/>
    <property type="project" value="UniProtKB-SubCell"/>
</dbReference>
<name>A0AAD6BTD4_9EURO</name>
<dbReference type="RefSeq" id="XP_056760034.1">
    <property type="nucleotide sequence ID" value="XM_056915280.1"/>
</dbReference>
<dbReference type="InterPro" id="IPR010996">
    <property type="entry name" value="HHH_MUS81"/>
</dbReference>
<evidence type="ECO:0000313" key="21">
    <source>
        <dbReference type="EMBL" id="KAJ5432742.1"/>
    </source>
</evidence>
<comment type="catalytic activity">
    <reaction evidence="17">
        <text>DNA(n) + a 2'-deoxyribonucleoside 5'-triphosphate = DNA(n+1) + diphosphate</text>
        <dbReference type="Rhea" id="RHEA:22508"/>
        <dbReference type="Rhea" id="RHEA-COMP:17339"/>
        <dbReference type="Rhea" id="RHEA-COMP:17340"/>
        <dbReference type="ChEBI" id="CHEBI:33019"/>
        <dbReference type="ChEBI" id="CHEBI:61560"/>
        <dbReference type="ChEBI" id="CHEBI:173112"/>
        <dbReference type="EC" id="2.7.7.7"/>
    </reaction>
</comment>
<dbReference type="Pfam" id="PF10391">
    <property type="entry name" value="DNA_pol_lambd_f"/>
    <property type="match status" value="1"/>
</dbReference>
<feature type="compositionally biased region" description="Acidic residues" evidence="19">
    <location>
        <begin position="330"/>
        <end position="347"/>
    </location>
</feature>
<dbReference type="Gene3D" id="3.30.210.10">
    <property type="entry name" value="DNA polymerase, thumb domain"/>
    <property type="match status" value="1"/>
</dbReference>
<evidence type="ECO:0000256" key="3">
    <source>
        <dbReference type="ARBA" id="ARBA00008323"/>
    </source>
</evidence>
<keyword evidence="7" id="KW-0808">Transferase</keyword>
<dbReference type="PROSITE" id="PS50172">
    <property type="entry name" value="BRCT"/>
    <property type="match status" value="1"/>
</dbReference>
<evidence type="ECO:0000256" key="1">
    <source>
        <dbReference type="ARBA" id="ARBA00001936"/>
    </source>
</evidence>
<sequence length="711" mass="80050">MSGQRSKTSFFRALEHLDCSDDSQDDDDSLERLLARAKPREILNSTAASSSPQQITLTRANTAPSPSYTDKELQEVALAHDAHPRRRIQPLESNLRTVKRSQTTGTMSSTTSGPTRGGGPALKKRRTNSIIKLVPEEQRIFKNLVFFFFPNNDISPSRRLRIQRAREYGASWMIDWTENITHVVVDKDLQYSDLVKYLKLETFPENVALVNESYPSDCIRFRSVLSPAQARFRVEGVPESGQKDAPAPTTASVAVDSLPLKRPRKGQEQTPEPSQSPVREVILDSNPSSEVVANIAGSEERTEETRQRDALDDIIAEAKAASHLPLDPIDSSDEEPDKPDSESESSEPDPSRSKEEPRGEPVVETWARSFACMQKSDPNAKRDNPNNRTIEVLQQMLDYYTRTGDHWRTLAYRKCINALRRQTKKIISRTEARAIPGIGDRLADKIEEIVLTDHLRRLDHTNETEAETIIQEFLGIYGCGLAQASKWVAQGYRSLDDLRERAPLTKNQRIGLERYHDFAQRIPRKEVEAHGAIVRQAVQAVDQDMQVIISGSYRRGAQDSGDIDLLITKPDGTGEQIRSLILDTVVPQLFANNFLQTGLQTSRRNGDGSKWQGASMIPGSTVWRRLDLLFVPGAEFGAAMIYFTGNDIFNRSMRLLARKKGMCLNQRGLFTDVLRNGQLKVNPGRLVEGRDERRIFAVLGVPWRPPEQRIC</sequence>
<keyword evidence="10" id="KW-0479">Metal-binding</keyword>
<keyword evidence="11" id="KW-0227">DNA damage</keyword>
<dbReference type="InterPro" id="IPR001357">
    <property type="entry name" value="BRCT_dom"/>
</dbReference>
<dbReference type="EMBL" id="JAPVEA010000009">
    <property type="protein sequence ID" value="KAJ5432742.1"/>
    <property type="molecule type" value="Genomic_DNA"/>
</dbReference>
<feature type="region of interest" description="Disordered" evidence="19">
    <location>
        <begin position="320"/>
        <end position="362"/>
    </location>
</feature>
<dbReference type="Pfam" id="PF00533">
    <property type="entry name" value="BRCT"/>
    <property type="match status" value="1"/>
</dbReference>
<keyword evidence="16" id="KW-0539">Nucleus</keyword>
<keyword evidence="14" id="KW-0234">DNA repair</keyword>
<feature type="active site" description="Nucleophile; Schiff-base intermediate with DNA; for 5'-dRP lyase activity" evidence="18">
    <location>
        <position position="445"/>
    </location>
</feature>
<dbReference type="InterPro" id="IPR022312">
    <property type="entry name" value="DNA_pol_X"/>
</dbReference>
<dbReference type="GO" id="GO:0006303">
    <property type="term" value="P:double-strand break repair via nonhomologous end joining"/>
    <property type="evidence" value="ECO:0007669"/>
    <property type="project" value="TreeGrafter"/>
</dbReference>
<feature type="domain" description="BRCT" evidence="20">
    <location>
        <begin position="136"/>
        <end position="232"/>
    </location>
</feature>
<feature type="compositionally biased region" description="Basic and acidic residues" evidence="19">
    <location>
        <begin position="298"/>
        <end position="307"/>
    </location>
</feature>
<dbReference type="PANTHER" id="PTHR11276:SF28">
    <property type="entry name" value="DNA POLYMERASE LAMBDA"/>
    <property type="match status" value="1"/>
</dbReference>
<evidence type="ECO:0000256" key="10">
    <source>
        <dbReference type="ARBA" id="ARBA00022723"/>
    </source>
</evidence>
<evidence type="ECO:0000256" key="7">
    <source>
        <dbReference type="ARBA" id="ARBA00022679"/>
    </source>
</evidence>
<evidence type="ECO:0000256" key="4">
    <source>
        <dbReference type="ARBA" id="ARBA00012417"/>
    </source>
</evidence>
<dbReference type="GO" id="GO:0003887">
    <property type="term" value="F:DNA-directed DNA polymerase activity"/>
    <property type="evidence" value="ECO:0007669"/>
    <property type="project" value="UniProtKB-KW"/>
</dbReference>
<dbReference type="FunFam" id="3.30.210.10:FF:000001">
    <property type="entry name" value="DNA polymerase lambda"/>
    <property type="match status" value="1"/>
</dbReference>
<feature type="region of interest" description="Disordered" evidence="19">
    <location>
        <begin position="235"/>
        <end position="307"/>
    </location>
</feature>
<dbReference type="PROSITE" id="PS00522">
    <property type="entry name" value="DNA_POLYMERASE_X"/>
    <property type="match status" value="1"/>
</dbReference>
<dbReference type="InterPro" id="IPR027421">
    <property type="entry name" value="DNA_pol_lamdba_lyase_dom_sf"/>
</dbReference>
<feature type="compositionally biased region" description="Polar residues" evidence="19">
    <location>
        <begin position="268"/>
        <end position="277"/>
    </location>
</feature>
<dbReference type="Gene3D" id="1.10.150.110">
    <property type="entry name" value="DNA polymerase beta, N-terminal domain-like"/>
    <property type="match status" value="1"/>
</dbReference>
<evidence type="ECO:0000256" key="12">
    <source>
        <dbReference type="ARBA" id="ARBA00022932"/>
    </source>
</evidence>
<dbReference type="FunFam" id="1.10.150.20:FF:000010">
    <property type="entry name" value="DNA polymerase lambda"/>
    <property type="match status" value="1"/>
</dbReference>
<feature type="compositionally biased region" description="Low complexity" evidence="19">
    <location>
        <begin position="101"/>
        <end position="114"/>
    </location>
</feature>
<comment type="subcellular location">
    <subcellularLocation>
        <location evidence="2">Nucleus</location>
    </subcellularLocation>
</comment>
<dbReference type="InterPro" id="IPR002008">
    <property type="entry name" value="DNA_pol_X_beta-like"/>
</dbReference>
<dbReference type="InterPro" id="IPR018944">
    <property type="entry name" value="DNA_pol_lambd_fingers_domain"/>
</dbReference>
<dbReference type="Pfam" id="PF14716">
    <property type="entry name" value="HHH_8"/>
    <property type="match status" value="1"/>
</dbReference>
<comment type="cofactor">
    <cofactor evidence="1">
        <name>Mn(2+)</name>
        <dbReference type="ChEBI" id="CHEBI:29035"/>
    </cofactor>
</comment>
<evidence type="ECO:0000256" key="9">
    <source>
        <dbReference type="ARBA" id="ARBA00022705"/>
    </source>
</evidence>
<dbReference type="FunFam" id="1.10.150.110:FF:000005">
    <property type="entry name" value="DNA polymerase POL4"/>
    <property type="match status" value="1"/>
</dbReference>
<evidence type="ECO:0000256" key="13">
    <source>
        <dbReference type="ARBA" id="ARBA00023125"/>
    </source>
</evidence>
<dbReference type="InterPro" id="IPR002054">
    <property type="entry name" value="DNA-dir_DNA_pol_X"/>
</dbReference>
<dbReference type="GO" id="GO:0016829">
    <property type="term" value="F:lyase activity"/>
    <property type="evidence" value="ECO:0007669"/>
    <property type="project" value="UniProtKB-KW"/>
</dbReference>
<dbReference type="Gene3D" id="1.10.150.20">
    <property type="entry name" value="5' to 3' exonuclease, C-terminal subdomain"/>
    <property type="match status" value="1"/>
</dbReference>
<dbReference type="GO" id="GO:0003677">
    <property type="term" value="F:DNA binding"/>
    <property type="evidence" value="ECO:0007669"/>
    <property type="project" value="UniProtKB-KW"/>
</dbReference>
<dbReference type="SMART" id="SM00483">
    <property type="entry name" value="POLXc"/>
    <property type="match status" value="1"/>
</dbReference>
<evidence type="ECO:0000256" key="8">
    <source>
        <dbReference type="ARBA" id="ARBA00022695"/>
    </source>
</evidence>
<dbReference type="SUPFAM" id="SSF81585">
    <property type="entry name" value="PsbU/PolX domain-like"/>
    <property type="match status" value="1"/>
</dbReference>
<feature type="compositionally biased region" description="Polar residues" evidence="19">
    <location>
        <begin position="43"/>
        <end position="68"/>
    </location>
</feature>
<keyword evidence="8" id="KW-0548">Nucleotidyltransferase</keyword>
<dbReference type="CDD" id="cd00141">
    <property type="entry name" value="NT_POLXc"/>
    <property type="match status" value="1"/>
</dbReference>
<dbReference type="Pfam" id="PF14792">
    <property type="entry name" value="DNA_pol_B_palm"/>
    <property type="match status" value="1"/>
</dbReference>
<dbReference type="GO" id="GO:0006260">
    <property type="term" value="P:DNA replication"/>
    <property type="evidence" value="ECO:0007669"/>
    <property type="project" value="UniProtKB-KW"/>
</dbReference>
<feature type="region of interest" description="Disordered" evidence="19">
    <location>
        <begin position="98"/>
        <end position="123"/>
    </location>
</feature>
<dbReference type="SUPFAM" id="SSF81301">
    <property type="entry name" value="Nucleotidyltransferase"/>
    <property type="match status" value="1"/>
</dbReference>
<evidence type="ECO:0000256" key="11">
    <source>
        <dbReference type="ARBA" id="ARBA00022763"/>
    </source>
</evidence>
<evidence type="ECO:0000256" key="17">
    <source>
        <dbReference type="ARBA" id="ARBA00049244"/>
    </source>
</evidence>
<keyword evidence="12" id="KW-0239">DNA-directed DNA polymerase</keyword>
<evidence type="ECO:0000256" key="2">
    <source>
        <dbReference type="ARBA" id="ARBA00004123"/>
    </source>
</evidence>
<dbReference type="Proteomes" id="UP001213681">
    <property type="component" value="Unassembled WGS sequence"/>
</dbReference>
<dbReference type="SUPFAM" id="SSF52113">
    <property type="entry name" value="BRCT domain"/>
    <property type="match status" value="1"/>
</dbReference>
<dbReference type="AlphaFoldDB" id="A0AAD6BTD4"/>
<dbReference type="InterPro" id="IPR036420">
    <property type="entry name" value="BRCT_dom_sf"/>
</dbReference>
<dbReference type="PRINTS" id="PR00869">
    <property type="entry name" value="DNAPOLX"/>
</dbReference>
<dbReference type="InterPro" id="IPR028207">
    <property type="entry name" value="DNA_pol_B_palm_palm"/>
</dbReference>
<dbReference type="Gene3D" id="3.30.460.10">
    <property type="entry name" value="Beta Polymerase, domain 2"/>
    <property type="match status" value="1"/>
</dbReference>
<evidence type="ECO:0000259" key="20">
    <source>
        <dbReference type="PROSITE" id="PS50172"/>
    </source>
</evidence>
<keyword evidence="22" id="KW-1185">Reference proteome</keyword>
<evidence type="ECO:0000256" key="15">
    <source>
        <dbReference type="ARBA" id="ARBA00023239"/>
    </source>
</evidence>
<reference evidence="21" key="1">
    <citation type="submission" date="2022-12" db="EMBL/GenBank/DDBJ databases">
        <authorList>
            <person name="Petersen C."/>
        </authorList>
    </citation>
    <scope>NUCLEOTIDE SEQUENCE</scope>
    <source>
        <strain evidence="21">IBT 16125</strain>
    </source>
</reference>
<keyword evidence="6" id="KW-0237">DNA synthesis</keyword>
<dbReference type="PANTHER" id="PTHR11276">
    <property type="entry name" value="DNA POLYMERASE TYPE-X FAMILY MEMBER"/>
    <property type="match status" value="1"/>
</dbReference>
<protein>
    <recommendedName>
        <fullName evidence="5">DNA polymerase lambda</fullName>
        <ecNumber evidence="4">2.7.7.7</ecNumber>
    </recommendedName>
</protein>
<dbReference type="InterPro" id="IPR043519">
    <property type="entry name" value="NT_sf"/>
</dbReference>
<keyword evidence="13" id="KW-0238">DNA-binding</keyword>
<gene>
    <name evidence="21" type="ORF">N7458_011898</name>
</gene>
<evidence type="ECO:0000256" key="16">
    <source>
        <dbReference type="ARBA" id="ARBA00023242"/>
    </source>
</evidence>
<dbReference type="PRINTS" id="PR00870">
    <property type="entry name" value="DNAPOLXBETA"/>
</dbReference>
<dbReference type="EC" id="2.7.7.7" evidence="4"/>
<dbReference type="InterPro" id="IPR019843">
    <property type="entry name" value="DNA_pol-X_BS"/>
</dbReference>
<evidence type="ECO:0000256" key="18">
    <source>
        <dbReference type="PIRSR" id="PIRSR622312-50"/>
    </source>
</evidence>
<feature type="compositionally biased region" description="Basic and acidic residues" evidence="19">
    <location>
        <begin position="349"/>
        <end position="361"/>
    </location>
</feature>
<keyword evidence="15" id="KW-0456">Lyase</keyword>